<dbReference type="Proteomes" id="UP001163603">
    <property type="component" value="Chromosome 1"/>
</dbReference>
<keyword evidence="2" id="KW-1185">Reference proteome</keyword>
<evidence type="ECO:0000313" key="1">
    <source>
        <dbReference type="EMBL" id="KAJ0053403.1"/>
    </source>
</evidence>
<accession>A0ACC0ZL94</accession>
<comment type="caution">
    <text evidence="1">The sequence shown here is derived from an EMBL/GenBank/DDBJ whole genome shotgun (WGS) entry which is preliminary data.</text>
</comment>
<evidence type="ECO:0000313" key="2">
    <source>
        <dbReference type="Proteomes" id="UP001163603"/>
    </source>
</evidence>
<protein>
    <submittedName>
        <fullName evidence="1">Uncharacterized protein</fullName>
    </submittedName>
</protein>
<name>A0ACC0ZL94_9ROSI</name>
<gene>
    <name evidence="1" type="ORF">Pint_01930</name>
</gene>
<proteinExistence type="predicted"/>
<dbReference type="EMBL" id="CM047736">
    <property type="protein sequence ID" value="KAJ0053403.1"/>
    <property type="molecule type" value="Genomic_DNA"/>
</dbReference>
<reference evidence="2" key="1">
    <citation type="journal article" date="2023" name="G3 (Bethesda)">
        <title>Genome assembly and association tests identify interacting loci associated with vigor, precocity, and sex in interspecific pistachio rootstocks.</title>
        <authorList>
            <person name="Palmer W."/>
            <person name="Jacygrad E."/>
            <person name="Sagayaradj S."/>
            <person name="Cavanaugh K."/>
            <person name="Han R."/>
            <person name="Bertier L."/>
            <person name="Beede B."/>
            <person name="Kafkas S."/>
            <person name="Golino D."/>
            <person name="Preece J."/>
            <person name="Michelmore R."/>
        </authorList>
    </citation>
    <scope>NUCLEOTIDE SEQUENCE [LARGE SCALE GENOMIC DNA]</scope>
</reference>
<sequence>MISVTSSFISILILQSWNVDQALRHKTRMGNSSYRIPGPWLTILLTLVCTGTARAKVPALIVFGDSTVDTGNNNFRPTLLKSNFAPYGRDFKVPAYLDPAYNITDFATGVTFASAGSGYDNATAMASNVIPLWKEVEMYKDYQGKLRAHFGEEKAKEIISNSLYMLSLGTNDFMLNFYVFPYRRTQFRVKQYEVFIIAAAEKFIRQLYSLGARKLSVSALPPMGCLPFERFLNINGRHDCVTLYNKVAMEFNVKMHNLMDLKWWKGSVVQRGHLKSVISAILIAH</sequence>
<organism evidence="1 2">
    <name type="scientific">Pistacia integerrima</name>
    <dbReference type="NCBI Taxonomy" id="434235"/>
    <lineage>
        <taxon>Eukaryota</taxon>
        <taxon>Viridiplantae</taxon>
        <taxon>Streptophyta</taxon>
        <taxon>Embryophyta</taxon>
        <taxon>Tracheophyta</taxon>
        <taxon>Spermatophyta</taxon>
        <taxon>Magnoliopsida</taxon>
        <taxon>eudicotyledons</taxon>
        <taxon>Gunneridae</taxon>
        <taxon>Pentapetalae</taxon>
        <taxon>rosids</taxon>
        <taxon>malvids</taxon>
        <taxon>Sapindales</taxon>
        <taxon>Anacardiaceae</taxon>
        <taxon>Pistacia</taxon>
    </lineage>
</organism>